<name>A0A428V2I4_9HYPO</name>
<evidence type="ECO:0000256" key="3">
    <source>
        <dbReference type="PROSITE-ProRule" id="PRU00023"/>
    </source>
</evidence>
<comment type="caution">
    <text evidence="4">The sequence shown here is derived from an EMBL/GenBank/DDBJ whole genome shotgun (WGS) entry which is preliminary data.</text>
</comment>
<protein>
    <submittedName>
        <fullName evidence="4">Uncharacterized protein</fullName>
    </submittedName>
</protein>
<evidence type="ECO:0000313" key="4">
    <source>
        <dbReference type="EMBL" id="RSM20764.1"/>
    </source>
</evidence>
<keyword evidence="2 3" id="KW-0040">ANK repeat</keyword>
<feature type="repeat" description="ANK" evidence="3">
    <location>
        <begin position="204"/>
        <end position="236"/>
    </location>
</feature>
<dbReference type="Gene3D" id="1.25.40.20">
    <property type="entry name" value="Ankyrin repeat-containing domain"/>
    <property type="match status" value="3"/>
</dbReference>
<sequence length="270" mass="29862">MRLLLAQGADIHSTNDSGETAFIYAARNRHDQVTALHWAIINGYDELVKLLLKPHSGLSPDETQINKALILAAEARSSKTTKMLLQQVANINWKDKEGSTALHWAIAAGHEQTSALLLKNKANANSRDNFNNTPLHWAIPFVDQMHKRMNDKNERALLEEMAENKSHGSTVISGLRSTINSGYKQRVLALLDGGADIDALDQIGDCTALTHAAWLRRDDFVELLLENGADPNRREQHGRTALHIAIKHGYSSIVAMLVNHGPDINARVHS</sequence>
<evidence type="ECO:0000256" key="1">
    <source>
        <dbReference type="ARBA" id="ARBA00022737"/>
    </source>
</evidence>
<dbReference type="Pfam" id="PF12796">
    <property type="entry name" value="Ank_2"/>
    <property type="match status" value="3"/>
</dbReference>
<reference evidence="4 5" key="1">
    <citation type="submission" date="2017-06" db="EMBL/GenBank/DDBJ databases">
        <title>Cmopartive genomic analysis of Ambrosia Fusariam Clade fungi.</title>
        <authorList>
            <person name="Stajich J.E."/>
            <person name="Carrillo J."/>
            <person name="Kijimoto T."/>
            <person name="Eskalen A."/>
            <person name="O'Donnell K."/>
            <person name="Kasson M."/>
        </authorList>
    </citation>
    <scope>NUCLEOTIDE SEQUENCE [LARGE SCALE GENOMIC DNA]</scope>
    <source>
        <strain evidence="4 5">NRRL 20438</strain>
    </source>
</reference>
<evidence type="ECO:0000313" key="5">
    <source>
        <dbReference type="Proteomes" id="UP000288429"/>
    </source>
</evidence>
<dbReference type="SMART" id="SM00248">
    <property type="entry name" value="ANK"/>
    <property type="match status" value="6"/>
</dbReference>
<dbReference type="InterPro" id="IPR002110">
    <property type="entry name" value="Ankyrin_rpt"/>
</dbReference>
<proteinExistence type="predicted"/>
<dbReference type="PROSITE" id="PS50297">
    <property type="entry name" value="ANK_REP_REGION"/>
    <property type="match status" value="2"/>
</dbReference>
<dbReference type="Proteomes" id="UP000288429">
    <property type="component" value="Unassembled WGS sequence"/>
</dbReference>
<dbReference type="PROSITE" id="PS50088">
    <property type="entry name" value="ANK_REPEAT"/>
    <property type="match status" value="3"/>
</dbReference>
<evidence type="ECO:0000256" key="2">
    <source>
        <dbReference type="ARBA" id="ARBA00023043"/>
    </source>
</evidence>
<organism evidence="4 5">
    <name type="scientific">Fusarium ambrosium</name>
    <dbReference type="NCBI Taxonomy" id="131363"/>
    <lineage>
        <taxon>Eukaryota</taxon>
        <taxon>Fungi</taxon>
        <taxon>Dikarya</taxon>
        <taxon>Ascomycota</taxon>
        <taxon>Pezizomycotina</taxon>
        <taxon>Sordariomycetes</taxon>
        <taxon>Hypocreomycetidae</taxon>
        <taxon>Hypocreales</taxon>
        <taxon>Nectriaceae</taxon>
        <taxon>Fusarium</taxon>
        <taxon>Fusarium solani species complex</taxon>
    </lineage>
</organism>
<feature type="repeat" description="ANK" evidence="3">
    <location>
        <begin position="97"/>
        <end position="129"/>
    </location>
</feature>
<feature type="repeat" description="ANK" evidence="3">
    <location>
        <begin position="237"/>
        <end position="269"/>
    </location>
</feature>
<dbReference type="SUPFAM" id="SSF48403">
    <property type="entry name" value="Ankyrin repeat"/>
    <property type="match status" value="1"/>
</dbReference>
<dbReference type="PANTHER" id="PTHR24198:SF165">
    <property type="entry name" value="ANKYRIN REPEAT-CONTAINING PROTEIN-RELATED"/>
    <property type="match status" value="1"/>
</dbReference>
<dbReference type="PANTHER" id="PTHR24198">
    <property type="entry name" value="ANKYRIN REPEAT AND PROTEIN KINASE DOMAIN-CONTAINING PROTEIN"/>
    <property type="match status" value="1"/>
</dbReference>
<dbReference type="AlphaFoldDB" id="A0A428V2I4"/>
<dbReference type="EMBL" id="NIZV01000003">
    <property type="protein sequence ID" value="RSM20764.1"/>
    <property type="molecule type" value="Genomic_DNA"/>
</dbReference>
<dbReference type="InterPro" id="IPR036770">
    <property type="entry name" value="Ankyrin_rpt-contain_sf"/>
</dbReference>
<gene>
    <name evidence="4" type="ORF">CDV31_000454</name>
</gene>
<keyword evidence="5" id="KW-1185">Reference proteome</keyword>
<accession>A0A428V2I4</accession>
<dbReference type="PRINTS" id="PR01415">
    <property type="entry name" value="ANKYRIN"/>
</dbReference>
<keyword evidence="1" id="KW-0677">Repeat</keyword>